<evidence type="ECO:0000256" key="2">
    <source>
        <dbReference type="ARBA" id="ARBA00007885"/>
    </source>
</evidence>
<proteinExistence type="inferred from homology"/>
<keyword evidence="11 17" id="KW-1133">Transmembrane helix</keyword>
<evidence type="ECO:0000256" key="5">
    <source>
        <dbReference type="ARBA" id="ARBA00022695"/>
    </source>
</evidence>
<dbReference type="InterPro" id="IPR013783">
    <property type="entry name" value="Ig-like_fold"/>
</dbReference>
<evidence type="ECO:0000256" key="17">
    <source>
        <dbReference type="SAM" id="Phobius"/>
    </source>
</evidence>
<dbReference type="SUPFAM" id="SSF56672">
    <property type="entry name" value="DNA/RNA polymerases"/>
    <property type="match status" value="1"/>
</dbReference>
<comment type="similarity">
    <text evidence="2">Belongs to the type I cytokine receptor family. Type 1 subfamily.</text>
</comment>
<evidence type="ECO:0000256" key="8">
    <source>
        <dbReference type="ARBA" id="ARBA00022759"/>
    </source>
</evidence>
<evidence type="ECO:0000259" key="18">
    <source>
        <dbReference type="PROSITE" id="PS50853"/>
    </source>
</evidence>
<keyword evidence="5" id="KW-0548">Nucleotidyltransferase</keyword>
<evidence type="ECO:0000256" key="6">
    <source>
        <dbReference type="ARBA" id="ARBA00022722"/>
    </source>
</evidence>
<dbReference type="SMART" id="SM00060">
    <property type="entry name" value="FN3"/>
    <property type="match status" value="2"/>
</dbReference>
<comment type="subcellular location">
    <subcellularLocation>
        <location evidence="1">Membrane</location>
        <topology evidence="1">Single-pass type I membrane protein</topology>
    </subcellularLocation>
</comment>
<dbReference type="InterPro" id="IPR003961">
    <property type="entry name" value="FN3_dom"/>
</dbReference>
<sequence length="726" mass="81946">MAFLGTAGYYRKFVPYYSSVAKPLTDLTHKNQPRQTDASMFGLGAVLSQDGQEHPVAYLSQKLLPREVSYAAIEECLAIRIINRPVLNEALKPAANMLPEAVCTLSVPLLIMATVLNAHSPPGEPSVSHCRSYEKETFSCWWKPGSNSGLPTNYTLLYWTEKNKTQVECPDYQTSGPNSCYFSKAHSSIWMYYFVVVNASNALGWNVSKVFDFEIVDIVQPYPPKNLSFYYEGNESSVPFLMVKWNPPEMADIKMGWMTIEYEVRFREEKKQTWEEHRVEQQTKLKVFSLTPGKNYIVQVRCKADTGKWSEWGEEGYVEIPAVTKKQDLTLWVSVAVLAVIICLIMIWTMTLKRCNWMSCICPPVPGPKIMGFDTQLLKSGKSEDLLVALGCQGFPPTSDYEDLLVEFLEVDDSKEHLISSPEKESQCQHMKVSPVDTDNDSGRGSCDSPFAPSEGNKDQRVPSQGFESIQNGVHDHLTPKSPWPSENKPLDTTFSNINDNKSCSWSDGKVSSNHSPKSNYHNVTDVCKLALGMMNANMSKFAMPTEDKRQPMYFRTIENIDNKNSDQQNDLGDLHSKGVEADMLNLLLNEKMPFMAPPAMDYVEVHKVNQNSALALIPKHKENEYSKVERVEVDNALVLMQTLEPQVSGGDVMKEFIQKPQQSQAEKLMGFIKPLVNEGEIKNLGMDENKKLRNVSYQRNLILSPLGLIDHSQLSEKIPNFICIC</sequence>
<accession>A0ABN9M050</accession>
<dbReference type="PANTHER" id="PTHR23037">
    <property type="entry name" value="CYTOKINE RECEPTOR"/>
    <property type="match status" value="1"/>
</dbReference>
<evidence type="ECO:0000256" key="4">
    <source>
        <dbReference type="ARBA" id="ARBA00022692"/>
    </source>
</evidence>
<dbReference type="Pfam" id="PF00041">
    <property type="entry name" value="fn3"/>
    <property type="match status" value="1"/>
</dbReference>
<dbReference type="Gene3D" id="3.30.70.270">
    <property type="match status" value="1"/>
</dbReference>
<dbReference type="PROSITE" id="PS01352">
    <property type="entry name" value="HEMATOPO_REC_L_F1"/>
    <property type="match status" value="1"/>
</dbReference>
<keyword evidence="12 17" id="KW-0472">Membrane</keyword>
<feature type="transmembrane region" description="Helical" evidence="17">
    <location>
        <begin position="329"/>
        <end position="348"/>
    </location>
</feature>
<organism evidence="19 20">
    <name type="scientific">Ranitomeya imitator</name>
    <name type="common">mimic poison frog</name>
    <dbReference type="NCBI Taxonomy" id="111125"/>
    <lineage>
        <taxon>Eukaryota</taxon>
        <taxon>Metazoa</taxon>
        <taxon>Chordata</taxon>
        <taxon>Craniata</taxon>
        <taxon>Vertebrata</taxon>
        <taxon>Euteleostomi</taxon>
        <taxon>Amphibia</taxon>
        <taxon>Batrachia</taxon>
        <taxon>Anura</taxon>
        <taxon>Neobatrachia</taxon>
        <taxon>Hyloidea</taxon>
        <taxon>Dendrobatidae</taxon>
        <taxon>Dendrobatinae</taxon>
        <taxon>Ranitomeya</taxon>
    </lineage>
</organism>
<keyword evidence="20" id="KW-1185">Reference proteome</keyword>
<keyword evidence="9" id="KW-0378">Hydrolase</keyword>
<feature type="compositionally biased region" description="Polar residues" evidence="16">
    <location>
        <begin position="462"/>
        <end position="472"/>
    </location>
</feature>
<dbReference type="EMBL" id="CAUEEQ010036316">
    <property type="protein sequence ID" value="CAJ0953157.1"/>
    <property type="molecule type" value="Genomic_DNA"/>
</dbReference>
<dbReference type="Gene3D" id="2.60.40.10">
    <property type="entry name" value="Immunoglobulins"/>
    <property type="match status" value="2"/>
</dbReference>
<dbReference type="Proteomes" id="UP001176940">
    <property type="component" value="Unassembled WGS sequence"/>
</dbReference>
<evidence type="ECO:0000256" key="9">
    <source>
        <dbReference type="ARBA" id="ARBA00022801"/>
    </source>
</evidence>
<keyword evidence="10" id="KW-0695">RNA-directed DNA polymerase</keyword>
<keyword evidence="8" id="KW-0255">Endonuclease</keyword>
<dbReference type="SUPFAM" id="SSF49265">
    <property type="entry name" value="Fibronectin type III"/>
    <property type="match status" value="2"/>
</dbReference>
<dbReference type="Pfam" id="PF17917">
    <property type="entry name" value="RT_RNaseH"/>
    <property type="match status" value="1"/>
</dbReference>
<dbReference type="Pfam" id="PF09067">
    <property type="entry name" value="EpoR_lig-bind"/>
    <property type="match status" value="1"/>
</dbReference>
<evidence type="ECO:0000256" key="7">
    <source>
        <dbReference type="ARBA" id="ARBA00022729"/>
    </source>
</evidence>
<comment type="caution">
    <text evidence="19">The sequence shown here is derived from an EMBL/GenBank/DDBJ whole genome shotgun (WGS) entry which is preliminary data.</text>
</comment>
<dbReference type="InterPro" id="IPR041373">
    <property type="entry name" value="RT_RNaseH"/>
</dbReference>
<dbReference type="PANTHER" id="PTHR23037:SF28">
    <property type="entry name" value="ERYTHROPOIETIN RECEPTOR"/>
    <property type="match status" value="1"/>
</dbReference>
<evidence type="ECO:0000313" key="20">
    <source>
        <dbReference type="Proteomes" id="UP001176940"/>
    </source>
</evidence>
<evidence type="ECO:0000256" key="10">
    <source>
        <dbReference type="ARBA" id="ARBA00022918"/>
    </source>
</evidence>
<evidence type="ECO:0000256" key="11">
    <source>
        <dbReference type="ARBA" id="ARBA00022989"/>
    </source>
</evidence>
<evidence type="ECO:0000313" key="19">
    <source>
        <dbReference type="EMBL" id="CAJ0953157.1"/>
    </source>
</evidence>
<dbReference type="InterPro" id="IPR015152">
    <property type="entry name" value="Growth/epo_recpt_lig-bind"/>
</dbReference>
<dbReference type="PROSITE" id="PS50853">
    <property type="entry name" value="FN3"/>
    <property type="match status" value="1"/>
</dbReference>
<reference evidence="19" key="1">
    <citation type="submission" date="2023-07" db="EMBL/GenBank/DDBJ databases">
        <authorList>
            <person name="Stuckert A."/>
        </authorList>
    </citation>
    <scope>NUCLEOTIDE SEQUENCE</scope>
</reference>
<evidence type="ECO:0000256" key="13">
    <source>
        <dbReference type="ARBA" id="ARBA00023157"/>
    </source>
</evidence>
<evidence type="ECO:0000256" key="16">
    <source>
        <dbReference type="SAM" id="MobiDB-lite"/>
    </source>
</evidence>
<dbReference type="CDD" id="cd00063">
    <property type="entry name" value="FN3"/>
    <property type="match status" value="1"/>
</dbReference>
<keyword evidence="14" id="KW-0675">Receptor</keyword>
<dbReference type="InterPro" id="IPR003528">
    <property type="entry name" value="Long_hematopoietin_rcpt_CS"/>
</dbReference>
<dbReference type="InterPro" id="IPR036116">
    <property type="entry name" value="FN3_sf"/>
</dbReference>
<gene>
    <name evidence="19" type="ORF">RIMI_LOCUS14205513</name>
</gene>
<evidence type="ECO:0000256" key="1">
    <source>
        <dbReference type="ARBA" id="ARBA00004479"/>
    </source>
</evidence>
<dbReference type="InterPro" id="IPR043128">
    <property type="entry name" value="Rev_trsase/Diguanyl_cyclase"/>
</dbReference>
<protein>
    <recommendedName>
        <fullName evidence="18">Fibronectin type-III domain-containing protein</fullName>
    </recommendedName>
</protein>
<evidence type="ECO:0000256" key="12">
    <source>
        <dbReference type="ARBA" id="ARBA00023136"/>
    </source>
</evidence>
<keyword evidence="7" id="KW-0732">Signal</keyword>
<keyword evidence="4 17" id="KW-0812">Transmembrane</keyword>
<dbReference type="InterPro" id="IPR043502">
    <property type="entry name" value="DNA/RNA_pol_sf"/>
</dbReference>
<evidence type="ECO:0000256" key="3">
    <source>
        <dbReference type="ARBA" id="ARBA00022679"/>
    </source>
</evidence>
<feature type="domain" description="Fibronectin type-III" evidence="18">
    <location>
        <begin position="223"/>
        <end position="323"/>
    </location>
</feature>
<keyword evidence="13" id="KW-1015">Disulfide bond</keyword>
<keyword evidence="15" id="KW-0325">Glycoprotein</keyword>
<keyword evidence="3" id="KW-0808">Transferase</keyword>
<evidence type="ECO:0000256" key="15">
    <source>
        <dbReference type="ARBA" id="ARBA00023180"/>
    </source>
</evidence>
<name>A0ABN9M050_9NEOB</name>
<evidence type="ECO:0000256" key="14">
    <source>
        <dbReference type="ARBA" id="ARBA00023170"/>
    </source>
</evidence>
<keyword evidence="6" id="KW-0540">Nuclease</keyword>
<feature type="region of interest" description="Disordered" evidence="16">
    <location>
        <begin position="419"/>
        <end position="496"/>
    </location>
</feature>